<dbReference type="PANTHER" id="PTHR35335:SF1">
    <property type="entry name" value="UPF0716 PROTEIN FXSA"/>
    <property type="match status" value="1"/>
</dbReference>
<reference evidence="3" key="1">
    <citation type="journal article" date="2019" name="Int. J. Syst. Evol. Microbiol.">
        <title>The Global Catalogue of Microorganisms (GCM) 10K type strain sequencing project: providing services to taxonomists for standard genome sequencing and annotation.</title>
        <authorList>
            <consortium name="The Broad Institute Genomics Platform"/>
            <consortium name="The Broad Institute Genome Sequencing Center for Infectious Disease"/>
            <person name="Wu L."/>
            <person name="Ma J."/>
        </authorList>
    </citation>
    <scope>NUCLEOTIDE SEQUENCE [LARGE SCALE GENOMIC DNA]</scope>
    <source>
        <strain evidence="3">JCM 4816</strain>
    </source>
</reference>
<dbReference type="RefSeq" id="WP_380580708.1">
    <property type="nucleotide sequence ID" value="NZ_JBHSQJ010000020.1"/>
</dbReference>
<keyword evidence="3" id="KW-1185">Reference proteome</keyword>
<organism evidence="2 3">
    <name type="scientific">Streptacidiphilus monticola</name>
    <dbReference type="NCBI Taxonomy" id="2161674"/>
    <lineage>
        <taxon>Bacteria</taxon>
        <taxon>Bacillati</taxon>
        <taxon>Actinomycetota</taxon>
        <taxon>Actinomycetes</taxon>
        <taxon>Kitasatosporales</taxon>
        <taxon>Streptomycetaceae</taxon>
        <taxon>Streptacidiphilus</taxon>
    </lineage>
</organism>
<evidence type="ECO:0000313" key="3">
    <source>
        <dbReference type="Proteomes" id="UP001596174"/>
    </source>
</evidence>
<keyword evidence="1" id="KW-1133">Transmembrane helix</keyword>
<dbReference type="NCBIfam" id="NF008528">
    <property type="entry name" value="PRK11463.1-2"/>
    <property type="match status" value="1"/>
</dbReference>
<feature type="transmembrane region" description="Helical" evidence="1">
    <location>
        <begin position="65"/>
        <end position="90"/>
    </location>
</feature>
<proteinExistence type="predicted"/>
<dbReference type="InterPro" id="IPR007313">
    <property type="entry name" value="FxsA"/>
</dbReference>
<protein>
    <submittedName>
        <fullName evidence="2">FxsA family protein</fullName>
    </submittedName>
</protein>
<comment type="caution">
    <text evidence="2">The sequence shown here is derived from an EMBL/GenBank/DDBJ whole genome shotgun (WGS) entry which is preliminary data.</text>
</comment>
<feature type="transmembrane region" description="Helical" evidence="1">
    <location>
        <begin position="12"/>
        <end position="45"/>
    </location>
</feature>
<sequence>MSRVRRFAPLAVAAWVILELWLLVTVAGAIGWLWVLAYLIISAAAGAGLVKRSGLRALRGEPRQVVGVVGGLLLIVPGFLTEVAALACLFPPTAKALQRLAVRRGPLADAVRLQDRIRMRMPDGKVVQGEVVREDVPPRDPEDPYGYGRLTK</sequence>
<dbReference type="Pfam" id="PF04186">
    <property type="entry name" value="FxsA"/>
    <property type="match status" value="2"/>
</dbReference>
<evidence type="ECO:0000313" key="2">
    <source>
        <dbReference type="EMBL" id="MFC5906869.1"/>
    </source>
</evidence>
<gene>
    <name evidence="2" type="ORF">ACFP3V_06540</name>
</gene>
<accession>A0ABW1FWJ5</accession>
<evidence type="ECO:0000256" key="1">
    <source>
        <dbReference type="SAM" id="Phobius"/>
    </source>
</evidence>
<name>A0ABW1FWJ5_9ACTN</name>
<keyword evidence="1" id="KW-0812">Transmembrane</keyword>
<dbReference type="Proteomes" id="UP001596174">
    <property type="component" value="Unassembled WGS sequence"/>
</dbReference>
<dbReference type="EMBL" id="JBHSQJ010000020">
    <property type="protein sequence ID" value="MFC5906869.1"/>
    <property type="molecule type" value="Genomic_DNA"/>
</dbReference>
<dbReference type="PANTHER" id="PTHR35335">
    <property type="entry name" value="UPF0716 PROTEIN FXSA"/>
    <property type="match status" value="1"/>
</dbReference>
<keyword evidence="1" id="KW-0472">Membrane</keyword>